<evidence type="ECO:0000313" key="1">
    <source>
        <dbReference type="EMBL" id="EME98027.1"/>
    </source>
</evidence>
<accession>M3AWQ8</accession>
<dbReference type="Proteomes" id="UP000011740">
    <property type="component" value="Unassembled WGS sequence"/>
</dbReference>
<dbReference type="RefSeq" id="WP_004950349.1">
    <property type="nucleotide sequence ID" value="NZ_AORZ01000092.1"/>
</dbReference>
<dbReference type="AlphaFoldDB" id="M3AWQ8"/>
<name>M3AWQ8_STRM1</name>
<sequence>MFLVLDGSAPAAAVDLAGHSWHDIVAWILVGDAVAGSPTKVLRQRSEYSARWLTALRLRPLLLAS</sequence>
<protein>
    <submittedName>
        <fullName evidence="1">Uncharacterized protein</fullName>
    </submittedName>
</protein>
<reference evidence="1 2" key="1">
    <citation type="journal article" date="2013" name="Genome Announc.">
        <title>Whole-Genome Shotgun Assembly and Analysis of the Genome of Streptomyces mobaraensis DSM 40847, a Strain for Industrial Production of Microbial Transglutaminase.</title>
        <authorList>
            <person name="Yang H."/>
            <person name="He T."/>
            <person name="Wu W."/>
            <person name="Zhu W."/>
            <person name="Lu B."/>
            <person name="Sun W."/>
        </authorList>
    </citation>
    <scope>NUCLEOTIDE SEQUENCE [LARGE SCALE GENOMIC DNA]</scope>
    <source>
        <strain evidence="1 2">DSM 40847</strain>
    </source>
</reference>
<comment type="caution">
    <text evidence="1">The sequence shown here is derived from an EMBL/GenBank/DDBJ whole genome shotgun (WGS) entry which is preliminary data.</text>
</comment>
<organism evidence="1 2">
    <name type="scientific">Streptomyces mobaraensis (strain ATCC 29032 / DSM 40847 / JCM 4168 / NBRC 13819 / NCIMB 11159 / IPCR 16-22)</name>
    <dbReference type="NCBI Taxonomy" id="1223523"/>
    <lineage>
        <taxon>Bacteria</taxon>
        <taxon>Bacillati</taxon>
        <taxon>Actinomycetota</taxon>
        <taxon>Actinomycetes</taxon>
        <taxon>Kitasatosporales</taxon>
        <taxon>Streptomycetaceae</taxon>
        <taxon>Streptomyces</taxon>
    </lineage>
</organism>
<gene>
    <name evidence="1" type="ORF">H340_23548</name>
</gene>
<dbReference type="EMBL" id="AORZ01000092">
    <property type="protein sequence ID" value="EME98027.1"/>
    <property type="molecule type" value="Genomic_DNA"/>
</dbReference>
<dbReference type="PATRIC" id="fig|1223523.3.peg.4789"/>
<evidence type="ECO:0000313" key="2">
    <source>
        <dbReference type="Proteomes" id="UP000011740"/>
    </source>
</evidence>
<proteinExistence type="predicted"/>